<keyword evidence="2" id="KW-1133">Transmembrane helix</keyword>
<evidence type="ECO:0000313" key="3">
    <source>
        <dbReference type="EMBL" id="KAF1804800.1"/>
    </source>
</evidence>
<feature type="region of interest" description="Disordered" evidence="1">
    <location>
        <begin position="380"/>
        <end position="485"/>
    </location>
</feature>
<keyword evidence="2" id="KW-0472">Membrane</keyword>
<comment type="caution">
    <text evidence="3">The sequence shown here is derived from an EMBL/GenBank/DDBJ whole genome shotgun (WGS) entry which is preliminary data.</text>
</comment>
<dbReference type="EMBL" id="JAAECE010000002">
    <property type="protein sequence ID" value="KAF1804800.1"/>
    <property type="molecule type" value="Genomic_DNA"/>
</dbReference>
<feature type="compositionally biased region" description="Polar residues" evidence="1">
    <location>
        <begin position="241"/>
        <end position="254"/>
    </location>
</feature>
<evidence type="ECO:0000313" key="4">
    <source>
        <dbReference type="Proteomes" id="UP000469890"/>
    </source>
</evidence>
<feature type="compositionally biased region" description="Polar residues" evidence="1">
    <location>
        <begin position="322"/>
        <end position="339"/>
    </location>
</feature>
<organism evidence="3 4">
    <name type="scientific">Mucor circinelloides f. lusitanicus</name>
    <name type="common">Mucor racemosus var. lusitanicus</name>
    <dbReference type="NCBI Taxonomy" id="29924"/>
    <lineage>
        <taxon>Eukaryota</taxon>
        <taxon>Fungi</taxon>
        <taxon>Fungi incertae sedis</taxon>
        <taxon>Mucoromycota</taxon>
        <taxon>Mucoromycotina</taxon>
        <taxon>Mucoromycetes</taxon>
        <taxon>Mucorales</taxon>
        <taxon>Mucorineae</taxon>
        <taxon>Mucoraceae</taxon>
        <taxon>Mucor</taxon>
    </lineage>
</organism>
<sequence>MQFMWDIVSTYVKYEEGFTVYEGKIITKPFAMWSSTHQTNMMAMDYVECVTFSLQVGVFFLMQSFWNYLSNTVAKKSFMGSFEFKFYILWALGSMAMFPILQWVFRNDVNKREGIPQLAYGIEALITSLLGVRSHFRFKRIIALSHRNNGASNKAIVTRLAYFKDMNVLISIILFFYAASFIVLCSDGLTDHKIINTNKFATDTIIANVNICTVFLWLLLISIFHPRPQYSRELGGTSLSNDDSYVSRNQTRPQASGPGGVNGRANNFVVNESTRGITENVNADGKYIGAAISTNNNTAGSNPNGGGFMRAMSPVTVDYPHSLSNDTMPLTSSAGTNRPLSPPDAYQQQQRNLAVEDPYSSQPVMFSMMDIKQQQQQARYGSPTSPTQMGRHDIPMRGMNSGSISRINTSSPQSGRRYGDDEIDYMEYEQTRSPHKIGRPSWERSNDMSELNMQSQYQQQQQQPGQPGEQMVRDWLWQSPDRRNT</sequence>
<feature type="region of interest" description="Disordered" evidence="1">
    <location>
        <begin position="241"/>
        <end position="266"/>
    </location>
</feature>
<name>A0A8H4F4R7_MUCCL</name>
<evidence type="ECO:0000256" key="1">
    <source>
        <dbReference type="SAM" id="MobiDB-lite"/>
    </source>
</evidence>
<feature type="compositionally biased region" description="Low complexity" evidence="1">
    <location>
        <begin position="454"/>
        <end position="470"/>
    </location>
</feature>
<feature type="transmembrane region" description="Helical" evidence="2">
    <location>
        <begin position="86"/>
        <end position="105"/>
    </location>
</feature>
<protein>
    <submittedName>
        <fullName evidence="3">Uncharacterized protein</fullName>
    </submittedName>
</protein>
<dbReference type="Proteomes" id="UP000469890">
    <property type="component" value="Unassembled WGS sequence"/>
</dbReference>
<keyword evidence="2" id="KW-0812">Transmembrane</keyword>
<feature type="region of interest" description="Disordered" evidence="1">
    <location>
        <begin position="319"/>
        <end position="344"/>
    </location>
</feature>
<gene>
    <name evidence="3" type="ORF">FB192DRAFT_1443573</name>
</gene>
<feature type="transmembrane region" description="Helical" evidence="2">
    <location>
        <begin position="46"/>
        <end position="66"/>
    </location>
</feature>
<accession>A0A8H4F4R7</accession>
<reference evidence="3 4" key="1">
    <citation type="submission" date="2019-09" db="EMBL/GenBank/DDBJ databases">
        <authorList>
            <consortium name="DOE Joint Genome Institute"/>
            <person name="Mondo S.J."/>
            <person name="Navarro-Mendoza M.I."/>
            <person name="Perez-Arques C."/>
            <person name="Panchal S."/>
            <person name="Nicolas F.E."/>
            <person name="Ganguly P."/>
            <person name="Pangilinan J."/>
            <person name="Grigoriev I."/>
            <person name="Heitman J."/>
            <person name="Sanya K."/>
            <person name="Garre V."/>
        </authorList>
    </citation>
    <scope>NUCLEOTIDE SEQUENCE [LARGE SCALE GENOMIC DNA]</scope>
    <source>
        <strain evidence="3 4">MU402</strain>
    </source>
</reference>
<evidence type="ECO:0000256" key="2">
    <source>
        <dbReference type="SAM" id="Phobius"/>
    </source>
</evidence>
<feature type="transmembrane region" description="Helical" evidence="2">
    <location>
        <begin position="166"/>
        <end position="184"/>
    </location>
</feature>
<feature type="transmembrane region" description="Helical" evidence="2">
    <location>
        <begin position="204"/>
        <end position="224"/>
    </location>
</feature>
<proteinExistence type="predicted"/>
<feature type="compositionally biased region" description="Polar residues" evidence="1">
    <location>
        <begin position="400"/>
        <end position="414"/>
    </location>
</feature>
<dbReference type="AlphaFoldDB" id="A0A8H4F4R7"/>